<evidence type="ECO:0000256" key="2">
    <source>
        <dbReference type="SAM" id="Phobius"/>
    </source>
</evidence>
<comment type="caution">
    <text evidence="3">The sequence shown here is derived from an EMBL/GenBank/DDBJ whole genome shotgun (WGS) entry which is preliminary data.</text>
</comment>
<dbReference type="EMBL" id="PVUE01000023">
    <property type="protein sequence ID" value="PRZ34810.1"/>
    <property type="molecule type" value="Genomic_DNA"/>
</dbReference>
<dbReference type="RefSeq" id="WP_106350826.1">
    <property type="nucleotide sequence ID" value="NZ_PVUE01000023.1"/>
</dbReference>
<evidence type="ECO:0000313" key="3">
    <source>
        <dbReference type="EMBL" id="PRZ34810.1"/>
    </source>
</evidence>
<dbReference type="InterPro" id="IPR006311">
    <property type="entry name" value="TAT_signal"/>
</dbReference>
<keyword evidence="2" id="KW-0472">Membrane</keyword>
<keyword evidence="4" id="KW-1185">Reference proteome</keyword>
<keyword evidence="2" id="KW-1133">Transmembrane helix</keyword>
<protein>
    <submittedName>
        <fullName evidence="3">Uncharacterized protein</fullName>
    </submittedName>
</protein>
<dbReference type="Proteomes" id="UP000237752">
    <property type="component" value="Unassembled WGS sequence"/>
</dbReference>
<gene>
    <name evidence="3" type="ORF">CLV47_12342</name>
</gene>
<name>A0A2T0ZEM7_9ACTN</name>
<feature type="compositionally biased region" description="Polar residues" evidence="1">
    <location>
        <begin position="46"/>
        <end position="58"/>
    </location>
</feature>
<accession>A0A2T0ZEM7</accession>
<keyword evidence="2" id="KW-0812">Transmembrane</keyword>
<sequence length="218" mass="23075">MTTGLERSRRRTIRIITVAAVVLAAAAGVVGGHYLWPGSAKASAADSHNPNDDLSAQNKKYGIDGTPHGPSYVKNNIPLGYTHDAAGAEAAAVNWVRLNTYTPQMAGDPDARAVTISDKAKPGKVFSKNNAGSFTFPTWVGSSDMTADKGTVRVISGATDDASSGLTTALVTYSVVWENKDWKILDSTWEQIDSVLDLVDQYGLRPVIGPLIGLSAKD</sequence>
<dbReference type="PROSITE" id="PS51318">
    <property type="entry name" value="TAT"/>
    <property type="match status" value="1"/>
</dbReference>
<dbReference type="AlphaFoldDB" id="A0A2T0ZEM7"/>
<evidence type="ECO:0000256" key="1">
    <source>
        <dbReference type="SAM" id="MobiDB-lite"/>
    </source>
</evidence>
<reference evidence="3 4" key="1">
    <citation type="submission" date="2018-03" db="EMBL/GenBank/DDBJ databases">
        <title>Genomic Encyclopedia of Archaeal and Bacterial Type Strains, Phase II (KMG-II): from individual species to whole genera.</title>
        <authorList>
            <person name="Goeker M."/>
        </authorList>
    </citation>
    <scope>NUCLEOTIDE SEQUENCE [LARGE SCALE GENOMIC DNA]</scope>
    <source>
        <strain evidence="3 4">DSM 100065</strain>
    </source>
</reference>
<proteinExistence type="predicted"/>
<evidence type="ECO:0000313" key="4">
    <source>
        <dbReference type="Proteomes" id="UP000237752"/>
    </source>
</evidence>
<feature type="region of interest" description="Disordered" evidence="1">
    <location>
        <begin position="40"/>
        <end position="66"/>
    </location>
</feature>
<feature type="transmembrane region" description="Helical" evidence="2">
    <location>
        <begin position="12"/>
        <end position="36"/>
    </location>
</feature>
<organism evidence="3 4">
    <name type="scientific">Antricoccus suffuscus</name>
    <dbReference type="NCBI Taxonomy" id="1629062"/>
    <lineage>
        <taxon>Bacteria</taxon>
        <taxon>Bacillati</taxon>
        <taxon>Actinomycetota</taxon>
        <taxon>Actinomycetes</taxon>
        <taxon>Geodermatophilales</taxon>
        <taxon>Antricoccaceae</taxon>
        <taxon>Antricoccus</taxon>
    </lineage>
</organism>